<dbReference type="InterPro" id="IPR013137">
    <property type="entry name" value="Znf_TFIIB"/>
</dbReference>
<dbReference type="GO" id="GO:0005634">
    <property type="term" value="C:nucleus"/>
    <property type="evidence" value="ECO:0007669"/>
    <property type="project" value="UniProtKB-SubCell"/>
</dbReference>
<evidence type="ECO:0000256" key="13">
    <source>
        <dbReference type="ARBA" id="ARBA00045875"/>
    </source>
</evidence>
<dbReference type="PANTHER" id="PTHR11618:SF5">
    <property type="entry name" value="TRANSCRIPTION FACTOR IIIB 50 KDA SUBUNIT"/>
    <property type="match status" value="1"/>
</dbReference>
<dbReference type="GeneTree" id="ENSGT00390000002288"/>
<evidence type="ECO:0000256" key="11">
    <source>
        <dbReference type="ARBA" id="ARBA00039848"/>
    </source>
</evidence>
<name>A0A8C5F6T0_GADMO</name>
<keyword evidence="8" id="KW-0010">Activator</keyword>
<accession>A0A8C5F6T0</accession>
<sequence length="432" mass="48027">MWPRSCPQCGSSSVVQDDLYAESQLVCQDCGSVVSEGLLVTDTGAGTEDVRYSHSTAQSKVPCRNLIKGLQRVRALCRILRLSYDVEELAEVYFRQAYTHASFIHVTLAKKEALVGCCVLVSCRLRNWPLALGTISGLVETDPALVGGVFKQLEKVLDVEVPKSSITYVLEAHSREYKLSSAHVPEELAETSADLAKRAVALVELATDSWIVTGRHPVPIMMAAIFLSWQSLRPTKTRLRYSLNKFCRLSHMPLNKTAAQRVGEMREVLCRLGQEIPWLSGGAPDDVALHVEDILQHRHALLREALRTHEVSQRAEEEESQGAEEEEGGSRGTEGESRGTEGESRGTEGESTQEQRPAVHWGKRAMFAPPCARHAKVCRTDASRWAEVNGDEEISDSEIDSYIRRPQEVRDYLQTQQQLLAATEDQECSGKK</sequence>
<evidence type="ECO:0000256" key="1">
    <source>
        <dbReference type="ARBA" id="ARBA00004123"/>
    </source>
</evidence>
<proteinExistence type="inferred from homology"/>
<dbReference type="PANTHER" id="PTHR11618">
    <property type="entry name" value="TRANSCRIPTION INITIATION FACTOR IIB-RELATED"/>
    <property type="match status" value="1"/>
</dbReference>
<dbReference type="GO" id="GO:0070897">
    <property type="term" value="P:transcription preinitiation complex assembly"/>
    <property type="evidence" value="ECO:0007669"/>
    <property type="project" value="InterPro"/>
</dbReference>
<evidence type="ECO:0000256" key="6">
    <source>
        <dbReference type="ARBA" id="ARBA00022833"/>
    </source>
</evidence>
<protein>
    <recommendedName>
        <fullName evidence="11">Transcription factor IIIB 50 kDa subunit</fullName>
    </recommendedName>
    <alternativeName>
        <fullName evidence="12">B-related factor 2</fullName>
    </alternativeName>
</protein>
<dbReference type="SUPFAM" id="SSF47954">
    <property type="entry name" value="Cyclin-like"/>
    <property type="match status" value="2"/>
</dbReference>
<evidence type="ECO:0000256" key="5">
    <source>
        <dbReference type="ARBA" id="ARBA00022771"/>
    </source>
</evidence>
<dbReference type="Pfam" id="PF21886">
    <property type="entry name" value="BRF2-like_C_cyclin_rpt"/>
    <property type="match status" value="1"/>
</dbReference>
<keyword evidence="10" id="KW-0539">Nucleus</keyword>
<evidence type="ECO:0000256" key="2">
    <source>
        <dbReference type="ARBA" id="ARBA00010857"/>
    </source>
</evidence>
<keyword evidence="9" id="KW-0804">Transcription</keyword>
<evidence type="ECO:0000256" key="12">
    <source>
        <dbReference type="ARBA" id="ARBA00042630"/>
    </source>
</evidence>
<evidence type="ECO:0000256" key="10">
    <source>
        <dbReference type="ARBA" id="ARBA00023242"/>
    </source>
</evidence>
<keyword evidence="7" id="KW-0805">Transcription regulation</keyword>
<dbReference type="GO" id="GO:0008270">
    <property type="term" value="F:zinc ion binding"/>
    <property type="evidence" value="ECO:0007669"/>
    <property type="project" value="UniProtKB-KW"/>
</dbReference>
<evidence type="ECO:0000313" key="18">
    <source>
        <dbReference type="Proteomes" id="UP000694546"/>
    </source>
</evidence>
<feature type="compositionally biased region" description="Acidic residues" evidence="15">
    <location>
        <begin position="316"/>
        <end position="327"/>
    </location>
</feature>
<reference evidence="17" key="1">
    <citation type="submission" date="2025-08" db="UniProtKB">
        <authorList>
            <consortium name="Ensembl"/>
        </authorList>
    </citation>
    <scope>IDENTIFICATION</scope>
</reference>
<evidence type="ECO:0000256" key="8">
    <source>
        <dbReference type="ARBA" id="ARBA00023159"/>
    </source>
</evidence>
<keyword evidence="6" id="KW-0862">Zinc</keyword>
<evidence type="ECO:0000256" key="9">
    <source>
        <dbReference type="ARBA" id="ARBA00023163"/>
    </source>
</evidence>
<dbReference type="AlphaFoldDB" id="A0A8C5F6T0"/>
<dbReference type="Gene3D" id="1.10.472.10">
    <property type="entry name" value="Cyclin-like"/>
    <property type="match status" value="2"/>
</dbReference>
<keyword evidence="18" id="KW-1185">Reference proteome</keyword>
<dbReference type="Proteomes" id="UP000694546">
    <property type="component" value="Chromosome 4"/>
</dbReference>
<evidence type="ECO:0000256" key="15">
    <source>
        <dbReference type="SAM" id="MobiDB-lite"/>
    </source>
</evidence>
<dbReference type="OMA" id="DLPHPAY"/>
<evidence type="ECO:0000256" key="4">
    <source>
        <dbReference type="ARBA" id="ARBA00022737"/>
    </source>
</evidence>
<dbReference type="InterPro" id="IPR000812">
    <property type="entry name" value="TFIIB"/>
</dbReference>
<comment type="similarity">
    <text evidence="2">Belongs to the TFIIB family.</text>
</comment>
<evidence type="ECO:0000259" key="16">
    <source>
        <dbReference type="PROSITE" id="PS51134"/>
    </source>
</evidence>
<evidence type="ECO:0000313" key="17">
    <source>
        <dbReference type="Ensembl" id="ENSGMOP00000010719.2"/>
    </source>
</evidence>
<dbReference type="SUPFAM" id="SSF57783">
    <property type="entry name" value="Zinc beta-ribbon"/>
    <property type="match status" value="1"/>
</dbReference>
<comment type="function">
    <text evidence="13">General activator of RNA polymerase III transcription. Factor exclusively required for RNA polymerase III transcription of genes with promoter elements upstream of the initiation sites. Contributes to the regulation of gene expression; functions as activator in the absence of oxidative stress. Down-regulates expression of target genes in response to oxidative stress. Overexpression protects cells against apoptosis in response to oxidative stress.</text>
</comment>
<feature type="region of interest" description="Disordered" evidence="15">
    <location>
        <begin position="309"/>
        <end position="363"/>
    </location>
</feature>
<reference evidence="17" key="2">
    <citation type="submission" date="2025-09" db="UniProtKB">
        <authorList>
            <consortium name="Ensembl"/>
        </authorList>
    </citation>
    <scope>IDENTIFICATION</scope>
</reference>
<comment type="subcellular location">
    <subcellularLocation>
        <location evidence="1">Nucleus</location>
    </subcellularLocation>
</comment>
<dbReference type="PROSITE" id="PS51134">
    <property type="entry name" value="ZF_TFIIB"/>
    <property type="match status" value="1"/>
</dbReference>
<dbReference type="Ensembl" id="ENSGMOT00000011016.2">
    <property type="protein sequence ID" value="ENSGMOP00000010719.2"/>
    <property type="gene ID" value="ENSGMOG00000010027.2"/>
</dbReference>
<dbReference type="GO" id="GO:0097550">
    <property type="term" value="C:transcription preinitiation complex"/>
    <property type="evidence" value="ECO:0007669"/>
    <property type="project" value="TreeGrafter"/>
</dbReference>
<evidence type="ECO:0000256" key="7">
    <source>
        <dbReference type="ARBA" id="ARBA00023015"/>
    </source>
</evidence>
<dbReference type="InterPro" id="IPR054078">
    <property type="entry name" value="BRF2-like_C"/>
</dbReference>
<organism evidence="17 18">
    <name type="scientific">Gadus morhua</name>
    <name type="common">Atlantic cod</name>
    <dbReference type="NCBI Taxonomy" id="8049"/>
    <lineage>
        <taxon>Eukaryota</taxon>
        <taxon>Metazoa</taxon>
        <taxon>Chordata</taxon>
        <taxon>Craniata</taxon>
        <taxon>Vertebrata</taxon>
        <taxon>Euteleostomi</taxon>
        <taxon>Actinopterygii</taxon>
        <taxon>Neopterygii</taxon>
        <taxon>Teleostei</taxon>
        <taxon>Neoteleostei</taxon>
        <taxon>Acanthomorphata</taxon>
        <taxon>Zeiogadaria</taxon>
        <taxon>Gadariae</taxon>
        <taxon>Gadiformes</taxon>
        <taxon>Gadoidei</taxon>
        <taxon>Gadidae</taxon>
        <taxon>Gadus</taxon>
    </lineage>
</organism>
<dbReference type="Pfam" id="PF08271">
    <property type="entry name" value="Zn_Ribbon_TF"/>
    <property type="match status" value="1"/>
</dbReference>
<keyword evidence="5 14" id="KW-0863">Zinc-finger</keyword>
<dbReference type="GO" id="GO:0017025">
    <property type="term" value="F:TBP-class protein binding"/>
    <property type="evidence" value="ECO:0007669"/>
    <property type="project" value="TreeGrafter"/>
</dbReference>
<feature type="compositionally biased region" description="Basic and acidic residues" evidence="15">
    <location>
        <begin position="333"/>
        <end position="348"/>
    </location>
</feature>
<feature type="domain" description="TFIIB-type" evidence="16">
    <location>
        <begin position="2"/>
        <end position="35"/>
    </location>
</feature>
<keyword evidence="3" id="KW-0479">Metal-binding</keyword>
<keyword evidence="4" id="KW-0677">Repeat</keyword>
<evidence type="ECO:0000256" key="3">
    <source>
        <dbReference type="ARBA" id="ARBA00022723"/>
    </source>
</evidence>
<dbReference type="InterPro" id="IPR036915">
    <property type="entry name" value="Cyclin-like_sf"/>
</dbReference>
<dbReference type="Gene3D" id="2.20.25.10">
    <property type="match status" value="1"/>
</dbReference>
<evidence type="ECO:0000256" key="14">
    <source>
        <dbReference type="PROSITE-ProRule" id="PRU00469"/>
    </source>
</evidence>